<gene>
    <name evidence="12" type="primary">exoB</name>
    <name evidence="12" type="ORF">EPICR_80099</name>
</gene>
<dbReference type="CDD" id="cd05247">
    <property type="entry name" value="UDP_G4E_1_SDR_e"/>
    <property type="match status" value="1"/>
</dbReference>
<dbReference type="GO" id="GO:0033499">
    <property type="term" value="P:galactose catabolic process via UDP-galactose, Leloir pathway"/>
    <property type="evidence" value="ECO:0007669"/>
    <property type="project" value="TreeGrafter"/>
</dbReference>
<comment type="cofactor">
    <cofactor evidence="2 10">
        <name>NAD(+)</name>
        <dbReference type="ChEBI" id="CHEBI:57540"/>
    </cofactor>
</comment>
<comment type="pathway">
    <text evidence="3 10">Carbohydrate metabolism; galactose metabolism.</text>
</comment>
<proteinExistence type="inferred from homology"/>
<dbReference type="PANTHER" id="PTHR43725">
    <property type="entry name" value="UDP-GLUCOSE 4-EPIMERASE"/>
    <property type="match status" value="1"/>
</dbReference>
<name>A0A484HLX2_9BACT</name>
<keyword evidence="9 10" id="KW-0119">Carbohydrate metabolism</keyword>
<accession>A0A484HLX2</accession>
<dbReference type="NCBIfam" id="TIGR01179">
    <property type="entry name" value="galE"/>
    <property type="match status" value="1"/>
</dbReference>
<comment type="catalytic activity">
    <reaction evidence="1 10">
        <text>UDP-alpha-D-glucose = UDP-alpha-D-galactose</text>
        <dbReference type="Rhea" id="RHEA:22168"/>
        <dbReference type="ChEBI" id="CHEBI:58885"/>
        <dbReference type="ChEBI" id="CHEBI:66914"/>
        <dbReference type="EC" id="5.1.3.2"/>
    </reaction>
</comment>
<dbReference type="SUPFAM" id="SSF51735">
    <property type="entry name" value="NAD(P)-binding Rossmann-fold domains"/>
    <property type="match status" value="1"/>
</dbReference>
<dbReference type="InterPro" id="IPR036291">
    <property type="entry name" value="NAD(P)-bd_dom_sf"/>
</dbReference>
<evidence type="ECO:0000256" key="4">
    <source>
        <dbReference type="ARBA" id="ARBA00007637"/>
    </source>
</evidence>
<evidence type="ECO:0000256" key="6">
    <source>
        <dbReference type="ARBA" id="ARBA00018569"/>
    </source>
</evidence>
<protein>
    <recommendedName>
        <fullName evidence="6 10">UDP-glucose 4-epimerase</fullName>
        <ecNumber evidence="5 10">5.1.3.2</ecNumber>
    </recommendedName>
</protein>
<evidence type="ECO:0000256" key="1">
    <source>
        <dbReference type="ARBA" id="ARBA00000083"/>
    </source>
</evidence>
<dbReference type="Gene3D" id="3.40.50.720">
    <property type="entry name" value="NAD(P)-binding Rossmann-like Domain"/>
    <property type="match status" value="1"/>
</dbReference>
<dbReference type="PANTHER" id="PTHR43725:SF53">
    <property type="entry name" value="UDP-ARABINOSE 4-EPIMERASE 1"/>
    <property type="match status" value="1"/>
</dbReference>
<feature type="domain" description="NAD-dependent epimerase/dehydratase" evidence="11">
    <location>
        <begin position="5"/>
        <end position="252"/>
    </location>
</feature>
<dbReference type="EC" id="5.1.3.2" evidence="5 10"/>
<evidence type="ECO:0000256" key="7">
    <source>
        <dbReference type="ARBA" id="ARBA00023027"/>
    </source>
</evidence>
<evidence type="ECO:0000256" key="2">
    <source>
        <dbReference type="ARBA" id="ARBA00001911"/>
    </source>
</evidence>
<evidence type="ECO:0000256" key="10">
    <source>
        <dbReference type="RuleBase" id="RU366046"/>
    </source>
</evidence>
<reference evidence="12" key="1">
    <citation type="submission" date="2019-01" db="EMBL/GenBank/DDBJ databases">
        <authorList>
            <consortium name="Genoscope - CEA"/>
            <person name="William W."/>
        </authorList>
    </citation>
    <scope>NUCLEOTIDE SEQUENCE</scope>
    <source>
        <strain evidence="12">CR-1</strain>
    </source>
</reference>
<sequence length="330" mass="35989">MSLNVLITGGAGYVGSHVVKTLEKSGYFTVVYDNLSTGRADWIPDAELVVGDIGDQAALSRVFKRYSFDAVIHLAARVSAPESIKKPLRYYADNLCGSIALLKQSRKHQIPCFIHASSAAVYGNPGVAPVGENAPLLPINPYGASKMMAERAIMDISGSSDMRWTILRYFNVAGADVKTCVGQRPENPVHLIPKACRAAGLGQDISIFGDDYDTIDGSCVRDYIHVKDLAHIHLLALEYLAGKNPSIVLNCGLGRGSSVKEVLNTAQRVSGKNFTVNRKPRRPGDAPVLVADNALLKKTLNWTPRYQNVSEIIETSWICHQRLTGRRSKN</sequence>
<organism evidence="12">
    <name type="scientific">uncultured Desulfobacteraceae bacterium</name>
    <dbReference type="NCBI Taxonomy" id="218296"/>
    <lineage>
        <taxon>Bacteria</taxon>
        <taxon>Pseudomonadati</taxon>
        <taxon>Thermodesulfobacteriota</taxon>
        <taxon>Desulfobacteria</taxon>
        <taxon>Desulfobacterales</taxon>
        <taxon>Desulfobacteraceae</taxon>
        <taxon>environmental samples</taxon>
    </lineage>
</organism>
<dbReference type="Gene3D" id="3.90.25.10">
    <property type="entry name" value="UDP-galactose 4-epimerase, domain 1"/>
    <property type="match status" value="1"/>
</dbReference>
<evidence type="ECO:0000313" key="12">
    <source>
        <dbReference type="EMBL" id="VEN75406.1"/>
    </source>
</evidence>
<keyword evidence="7 10" id="KW-0520">NAD</keyword>
<dbReference type="EMBL" id="CAACVI010000051">
    <property type="protein sequence ID" value="VEN75406.1"/>
    <property type="molecule type" value="Genomic_DNA"/>
</dbReference>
<dbReference type="Pfam" id="PF01370">
    <property type="entry name" value="Epimerase"/>
    <property type="match status" value="1"/>
</dbReference>
<evidence type="ECO:0000256" key="8">
    <source>
        <dbReference type="ARBA" id="ARBA00023235"/>
    </source>
</evidence>
<dbReference type="GO" id="GO:0003978">
    <property type="term" value="F:UDP-glucose 4-epimerase activity"/>
    <property type="evidence" value="ECO:0007669"/>
    <property type="project" value="UniProtKB-UniRule"/>
</dbReference>
<evidence type="ECO:0000259" key="11">
    <source>
        <dbReference type="Pfam" id="PF01370"/>
    </source>
</evidence>
<keyword evidence="8 10" id="KW-0413">Isomerase</keyword>
<dbReference type="InterPro" id="IPR005886">
    <property type="entry name" value="UDP_G4E"/>
</dbReference>
<evidence type="ECO:0000256" key="3">
    <source>
        <dbReference type="ARBA" id="ARBA00004947"/>
    </source>
</evidence>
<comment type="similarity">
    <text evidence="4 10">Belongs to the NAD(P)-dependent epimerase/dehydratase family.</text>
</comment>
<dbReference type="UniPathway" id="UPA00214"/>
<evidence type="ECO:0000256" key="5">
    <source>
        <dbReference type="ARBA" id="ARBA00013189"/>
    </source>
</evidence>
<evidence type="ECO:0000256" key="9">
    <source>
        <dbReference type="ARBA" id="ARBA00023277"/>
    </source>
</evidence>
<dbReference type="AlphaFoldDB" id="A0A484HLX2"/>
<dbReference type="InterPro" id="IPR001509">
    <property type="entry name" value="Epimerase_deHydtase"/>
</dbReference>
<comment type="subunit">
    <text evidence="10">Homodimer.</text>
</comment>